<sequence length="117" mass="12040">MANEMVNPQIANSIQAVQQATLTGDIIRHAGAGKAYQSVSQSTAIAVQDATDQLRNLNTISTTAAGVAISQMLATGNVAQCTEVLTQLQTLMTGAAENFKTIGSNAGEVLSTFPTGD</sequence>
<dbReference type="Proteomes" id="UP001520878">
    <property type="component" value="Unassembled WGS sequence"/>
</dbReference>
<gene>
    <name evidence="1" type="ORF">LJ739_01895</name>
</gene>
<dbReference type="RefSeq" id="WP_229156905.1">
    <property type="nucleotide sequence ID" value="NZ_JAJEWP010000001.1"/>
</dbReference>
<evidence type="ECO:0000313" key="1">
    <source>
        <dbReference type="EMBL" id="MCC2614992.1"/>
    </source>
</evidence>
<organism evidence="1 2">
    <name type="scientific">Fluctibacter halophilus</name>
    <dbReference type="NCBI Taxonomy" id="226011"/>
    <lineage>
        <taxon>Bacteria</taxon>
        <taxon>Pseudomonadati</taxon>
        <taxon>Pseudomonadota</taxon>
        <taxon>Gammaproteobacteria</taxon>
        <taxon>Alteromonadales</taxon>
        <taxon>Alteromonadaceae</taxon>
        <taxon>Fluctibacter</taxon>
    </lineage>
</organism>
<reference evidence="1 2" key="1">
    <citation type="submission" date="2021-10" db="EMBL/GenBank/DDBJ databases">
        <title>Draft genome of Aestuariibacter halophilus JC2043.</title>
        <authorList>
            <person name="Emsley S.A."/>
            <person name="Pfannmuller K.M."/>
            <person name="Ushijima B."/>
            <person name="Saw J.H."/>
            <person name="Videau P."/>
        </authorList>
    </citation>
    <scope>NUCLEOTIDE SEQUENCE [LARGE SCALE GENOMIC DNA]</scope>
    <source>
        <strain evidence="1 2">JC2043</strain>
    </source>
</reference>
<keyword evidence="2" id="KW-1185">Reference proteome</keyword>
<comment type="caution">
    <text evidence="1">The sequence shown here is derived from an EMBL/GenBank/DDBJ whole genome shotgun (WGS) entry which is preliminary data.</text>
</comment>
<evidence type="ECO:0000313" key="2">
    <source>
        <dbReference type="Proteomes" id="UP001520878"/>
    </source>
</evidence>
<dbReference type="EMBL" id="JAJEWP010000001">
    <property type="protein sequence ID" value="MCC2614992.1"/>
    <property type="molecule type" value="Genomic_DNA"/>
</dbReference>
<accession>A0ABS8G323</accession>
<name>A0ABS8G323_9ALTE</name>
<proteinExistence type="predicted"/>
<protein>
    <submittedName>
        <fullName evidence="1">Uncharacterized protein</fullName>
    </submittedName>
</protein>